<evidence type="ECO:0000313" key="3">
    <source>
        <dbReference type="Proteomes" id="UP000639859"/>
    </source>
</evidence>
<keyword evidence="3" id="KW-1185">Reference proteome</keyword>
<evidence type="ECO:0000313" key="2">
    <source>
        <dbReference type="EMBL" id="MBI1684434.1"/>
    </source>
</evidence>
<accession>A0ABS0SYC4</accession>
<organism evidence="2 3">
    <name type="scientific">Caulobacter hibisci</name>
    <dbReference type="NCBI Taxonomy" id="2035993"/>
    <lineage>
        <taxon>Bacteria</taxon>
        <taxon>Pseudomonadati</taxon>
        <taxon>Pseudomonadota</taxon>
        <taxon>Alphaproteobacteria</taxon>
        <taxon>Caulobacterales</taxon>
        <taxon>Caulobacteraceae</taxon>
        <taxon>Caulobacter</taxon>
    </lineage>
</organism>
<proteinExistence type="predicted"/>
<evidence type="ECO:0000256" key="1">
    <source>
        <dbReference type="SAM" id="MobiDB-lite"/>
    </source>
</evidence>
<protein>
    <submittedName>
        <fullName evidence="2">Uncharacterized protein</fullName>
    </submittedName>
</protein>
<sequence length="128" mass="13431">MSRANFCLGRGFEPDRTFATADELARALLALLVERGHAGMPFGLRDANAARDAVHASGPCVRVTVYAPEGQAVDPGFAYLFTPFGPAARDKLAQAIAAADPDWSARVRQPAAAPGLQLAPSEPERSAA</sequence>
<feature type="region of interest" description="Disordered" evidence="1">
    <location>
        <begin position="102"/>
        <end position="128"/>
    </location>
</feature>
<dbReference type="Proteomes" id="UP000639859">
    <property type="component" value="Unassembled WGS sequence"/>
</dbReference>
<dbReference type="EMBL" id="JADWOX010000007">
    <property type="protein sequence ID" value="MBI1684434.1"/>
    <property type="molecule type" value="Genomic_DNA"/>
</dbReference>
<feature type="compositionally biased region" description="Low complexity" evidence="1">
    <location>
        <begin position="109"/>
        <end position="120"/>
    </location>
</feature>
<reference evidence="2 3" key="1">
    <citation type="submission" date="2020-11" db="EMBL/GenBank/DDBJ databases">
        <title>genome sequence of strain KACC 18849.</title>
        <authorList>
            <person name="Gao J."/>
            <person name="Zhang X."/>
        </authorList>
    </citation>
    <scope>NUCLEOTIDE SEQUENCE [LARGE SCALE GENOMIC DNA]</scope>
    <source>
        <strain evidence="2 3">KACC 18849</strain>
    </source>
</reference>
<gene>
    <name evidence="2" type="ORF">I4Q42_12220</name>
</gene>
<comment type="caution">
    <text evidence="2">The sequence shown here is derived from an EMBL/GenBank/DDBJ whole genome shotgun (WGS) entry which is preliminary data.</text>
</comment>
<name>A0ABS0SYC4_9CAUL</name>
<dbReference type="RefSeq" id="WP_198576347.1">
    <property type="nucleotide sequence ID" value="NZ_JADWOX010000007.1"/>
</dbReference>